<reference evidence="4" key="1">
    <citation type="submission" date="2025-08" db="UniProtKB">
        <authorList>
            <consortium name="RefSeq"/>
        </authorList>
    </citation>
    <scope>IDENTIFICATION</scope>
    <source>
        <tissue evidence="4">Whole organism</tissue>
    </source>
</reference>
<dbReference type="SMART" id="SM00558">
    <property type="entry name" value="JmjC"/>
    <property type="match status" value="1"/>
</dbReference>
<accession>A0A9C6X957</accession>
<dbReference type="GO" id="GO:0000785">
    <property type="term" value="C:chromatin"/>
    <property type="evidence" value="ECO:0007669"/>
    <property type="project" value="TreeGrafter"/>
</dbReference>
<keyword evidence="3" id="KW-1185">Reference proteome</keyword>
<evidence type="ECO:0000313" key="4">
    <source>
        <dbReference type="RefSeq" id="XP_052131332.1"/>
    </source>
</evidence>
<dbReference type="KEGG" id="foc:127751595"/>
<evidence type="ECO:0000313" key="3">
    <source>
        <dbReference type="Proteomes" id="UP000504606"/>
    </source>
</evidence>
<dbReference type="AlphaFoldDB" id="A0A9C6X957"/>
<feature type="compositionally biased region" description="Basic residues" evidence="1">
    <location>
        <begin position="164"/>
        <end position="173"/>
    </location>
</feature>
<dbReference type="OrthoDB" id="8951118at2759"/>
<dbReference type="PANTHER" id="PTHR10694">
    <property type="entry name" value="LYSINE-SPECIFIC DEMETHYLASE"/>
    <property type="match status" value="1"/>
</dbReference>
<feature type="domain" description="JmjC" evidence="2">
    <location>
        <begin position="170"/>
        <end position="333"/>
    </location>
</feature>
<dbReference type="GO" id="GO:0032454">
    <property type="term" value="F:histone H3K9 demethylase activity"/>
    <property type="evidence" value="ECO:0007669"/>
    <property type="project" value="TreeGrafter"/>
</dbReference>
<dbReference type="GeneID" id="127751595"/>
<dbReference type="RefSeq" id="XP_052131332.1">
    <property type="nucleotide sequence ID" value="XM_052275372.1"/>
</dbReference>
<dbReference type="GO" id="GO:0005634">
    <property type="term" value="C:nucleus"/>
    <property type="evidence" value="ECO:0007669"/>
    <property type="project" value="TreeGrafter"/>
</dbReference>
<name>A0A9C6X957_FRAOC</name>
<dbReference type="Proteomes" id="UP000504606">
    <property type="component" value="Unplaced"/>
</dbReference>
<dbReference type="PANTHER" id="PTHR10694:SF7">
    <property type="entry name" value="[HISTONE H3]-TRIMETHYL-L-LYSINE(9) DEMETHYLASE"/>
    <property type="match status" value="1"/>
</dbReference>
<dbReference type="InterPro" id="IPR003347">
    <property type="entry name" value="JmjC_dom"/>
</dbReference>
<evidence type="ECO:0000259" key="2">
    <source>
        <dbReference type="PROSITE" id="PS51184"/>
    </source>
</evidence>
<dbReference type="PROSITE" id="PS51184">
    <property type="entry name" value="JMJC"/>
    <property type="match status" value="1"/>
</dbReference>
<feature type="region of interest" description="Disordered" evidence="1">
    <location>
        <begin position="142"/>
        <end position="174"/>
    </location>
</feature>
<dbReference type="GO" id="GO:0010468">
    <property type="term" value="P:regulation of gene expression"/>
    <property type="evidence" value="ECO:0007669"/>
    <property type="project" value="TreeGrafter"/>
</dbReference>
<dbReference type="Gene3D" id="2.60.120.650">
    <property type="entry name" value="Cupin"/>
    <property type="match status" value="1"/>
</dbReference>
<proteinExistence type="predicted"/>
<dbReference type="GO" id="GO:0051864">
    <property type="term" value="F:histone H3K36 demethylase activity"/>
    <property type="evidence" value="ECO:0007669"/>
    <property type="project" value="TreeGrafter"/>
</dbReference>
<gene>
    <name evidence="4" type="primary">LOC127751595</name>
</gene>
<dbReference type="SUPFAM" id="SSF51197">
    <property type="entry name" value="Clavaminate synthase-like"/>
    <property type="match status" value="1"/>
</dbReference>
<evidence type="ECO:0000256" key="1">
    <source>
        <dbReference type="SAM" id="MobiDB-lite"/>
    </source>
</evidence>
<organism evidence="3 4">
    <name type="scientific">Frankliniella occidentalis</name>
    <name type="common">Western flower thrips</name>
    <name type="synonym">Euthrips occidentalis</name>
    <dbReference type="NCBI Taxonomy" id="133901"/>
    <lineage>
        <taxon>Eukaryota</taxon>
        <taxon>Metazoa</taxon>
        <taxon>Ecdysozoa</taxon>
        <taxon>Arthropoda</taxon>
        <taxon>Hexapoda</taxon>
        <taxon>Insecta</taxon>
        <taxon>Pterygota</taxon>
        <taxon>Neoptera</taxon>
        <taxon>Paraneoptera</taxon>
        <taxon>Thysanoptera</taxon>
        <taxon>Terebrantia</taxon>
        <taxon>Thripoidea</taxon>
        <taxon>Thripidae</taxon>
        <taxon>Frankliniella</taxon>
    </lineage>
</organism>
<protein>
    <submittedName>
        <fullName evidence="4">Lysine-specific demethylase 4-like</fullName>
    </submittedName>
</protein>
<sequence length="506" mass="57756">MTYLGIMDDSSDVADVLPSYFENGTAVFNVTDRDLCQFVKTIDKIESGGYVGGRGIFKLNVEESSRIEGTKSEELLQILKPLIKDKSCTPATGNYFKTFEKKMRRLSVYSAPKTCWSEIVDFKADVQEKPLFEYCTCEDCFTESDSDSDTQNSRVNSDSDKQKSQVKRKRSCPKKSDMLKYPSVLNLLPHKYNGLQTPDFYIGEEHSCFAGHTEDGALYAANYLHLGFPKIWITIPPEYCEKVRDSLQSLKMDLVHTSCMNSLNHKYYVFTLKFLDDLNVKYHITVQHVGQLIILEPHTIHWGFNCGPNIAEAVNFGTVSWIPEGVKAMRWRCRCYGDSIIHLDMRILVAAFYPEMMKSLFDSSGANTEVLNVSPEHKVHLPEKEVHRKEKIYECSACRSAYKDHKKRLIDHVMAQHSDSAATLLNEIEEKYPTKASGSSGTGNVCEVCSTVIRGSSTHLEKHYQRQCNNMRLDEKTREEYGQALERLQQSVKRRKKAVKAEDNLE</sequence>
<dbReference type="Pfam" id="PF02373">
    <property type="entry name" value="JmjC"/>
    <property type="match status" value="1"/>
</dbReference>